<dbReference type="CDD" id="cd00267">
    <property type="entry name" value="ABC_ATPase"/>
    <property type="match status" value="1"/>
</dbReference>
<sequence>MSIKNLEVTLNKKNILDLEEETINIRSNEKVAVLGVNGAGKTTFINTILDIIPYKGEIIRDFSTDEISVIFQKNNYNDLFKVKELVTLVTEFSPKTEEFSNFVSTYHLEHITDSLIKDLSGGENQLLTLALSLFNECKLYIFDEITSGLDYEKRLNLMTTIKEQTKNNTVIMISHYFEDVENWADRIIILDKGRLKFDGNIELFYKVYSHYLTIIIDSSVVLPSEYFYLALNGKTQVFLFSENEERNLIKYLNENKITYNTKLPNFGSYYVLALNKN</sequence>
<evidence type="ECO:0000313" key="6">
    <source>
        <dbReference type="EMBL" id="WCG23425.1"/>
    </source>
</evidence>
<evidence type="ECO:0000256" key="4">
    <source>
        <dbReference type="ARBA" id="ARBA00022840"/>
    </source>
</evidence>
<dbReference type="InterPro" id="IPR050763">
    <property type="entry name" value="ABC_transporter_ATP-binding"/>
</dbReference>
<feature type="domain" description="ABC transporter" evidence="5">
    <location>
        <begin position="3"/>
        <end position="217"/>
    </location>
</feature>
<dbReference type="PROSITE" id="PS50893">
    <property type="entry name" value="ABC_TRANSPORTER_2"/>
    <property type="match status" value="1"/>
</dbReference>
<dbReference type="AlphaFoldDB" id="A0AAE9XMA5"/>
<dbReference type="PANTHER" id="PTHR42711">
    <property type="entry name" value="ABC TRANSPORTER ATP-BINDING PROTEIN"/>
    <property type="match status" value="1"/>
</dbReference>
<evidence type="ECO:0000256" key="1">
    <source>
        <dbReference type="ARBA" id="ARBA00005417"/>
    </source>
</evidence>
<organism evidence="6 7">
    <name type="scientific">Vagococcus lutrae</name>
    <dbReference type="NCBI Taxonomy" id="81947"/>
    <lineage>
        <taxon>Bacteria</taxon>
        <taxon>Bacillati</taxon>
        <taxon>Bacillota</taxon>
        <taxon>Bacilli</taxon>
        <taxon>Lactobacillales</taxon>
        <taxon>Enterococcaceae</taxon>
        <taxon>Vagococcus</taxon>
    </lineage>
</organism>
<keyword evidence="3" id="KW-0547">Nucleotide-binding</keyword>
<dbReference type="RefSeq" id="WP_272163659.1">
    <property type="nucleotide sequence ID" value="NZ_CP116507.1"/>
</dbReference>
<evidence type="ECO:0000259" key="5">
    <source>
        <dbReference type="PROSITE" id="PS50893"/>
    </source>
</evidence>
<gene>
    <name evidence="6" type="ORF">PML95_04075</name>
</gene>
<evidence type="ECO:0000256" key="2">
    <source>
        <dbReference type="ARBA" id="ARBA00022448"/>
    </source>
</evidence>
<keyword evidence="4 6" id="KW-0067">ATP-binding</keyword>
<evidence type="ECO:0000256" key="3">
    <source>
        <dbReference type="ARBA" id="ARBA00022741"/>
    </source>
</evidence>
<dbReference type="EMBL" id="CP116507">
    <property type="protein sequence ID" value="WCG23425.1"/>
    <property type="molecule type" value="Genomic_DNA"/>
</dbReference>
<dbReference type="Pfam" id="PF00005">
    <property type="entry name" value="ABC_tran"/>
    <property type="match status" value="1"/>
</dbReference>
<name>A0AAE9XMA5_9ENTE</name>
<accession>A0AAE9XMA5</accession>
<dbReference type="SMART" id="SM00382">
    <property type="entry name" value="AAA"/>
    <property type="match status" value="1"/>
</dbReference>
<protein>
    <submittedName>
        <fullName evidence="6">ABC transporter ATP-binding protein</fullName>
    </submittedName>
</protein>
<dbReference type="Gene3D" id="3.40.50.300">
    <property type="entry name" value="P-loop containing nucleotide triphosphate hydrolases"/>
    <property type="match status" value="1"/>
</dbReference>
<dbReference type="InterPro" id="IPR027417">
    <property type="entry name" value="P-loop_NTPase"/>
</dbReference>
<comment type="similarity">
    <text evidence="1">Belongs to the ABC transporter superfamily.</text>
</comment>
<keyword evidence="2" id="KW-0813">Transport</keyword>
<evidence type="ECO:0000313" key="7">
    <source>
        <dbReference type="Proteomes" id="UP001179600"/>
    </source>
</evidence>
<dbReference type="GO" id="GO:0016887">
    <property type="term" value="F:ATP hydrolysis activity"/>
    <property type="evidence" value="ECO:0007669"/>
    <property type="project" value="InterPro"/>
</dbReference>
<dbReference type="PANTHER" id="PTHR42711:SF5">
    <property type="entry name" value="ABC TRANSPORTER ATP-BINDING PROTEIN NATA"/>
    <property type="match status" value="1"/>
</dbReference>
<dbReference type="Proteomes" id="UP001179600">
    <property type="component" value="Chromosome"/>
</dbReference>
<dbReference type="SUPFAM" id="SSF52540">
    <property type="entry name" value="P-loop containing nucleoside triphosphate hydrolases"/>
    <property type="match status" value="1"/>
</dbReference>
<dbReference type="InterPro" id="IPR003593">
    <property type="entry name" value="AAA+_ATPase"/>
</dbReference>
<proteinExistence type="inferred from homology"/>
<dbReference type="GO" id="GO:0005524">
    <property type="term" value="F:ATP binding"/>
    <property type="evidence" value="ECO:0007669"/>
    <property type="project" value="UniProtKB-KW"/>
</dbReference>
<reference evidence="6" key="1">
    <citation type="submission" date="2023-01" db="EMBL/GenBank/DDBJ databases">
        <title>Oxazolidinone resistance genes in florfenicol resistant enterococci from beef cattle and veal calves at slaughter.</title>
        <authorList>
            <person name="Biggel M."/>
        </authorList>
    </citation>
    <scope>NUCLEOTIDE SEQUENCE</scope>
    <source>
        <strain evidence="6">K204-1</strain>
    </source>
</reference>
<dbReference type="InterPro" id="IPR003439">
    <property type="entry name" value="ABC_transporter-like_ATP-bd"/>
</dbReference>